<keyword evidence="2" id="KW-1185">Reference proteome</keyword>
<protein>
    <submittedName>
        <fullName evidence="1">Uncharacterized protein</fullName>
    </submittedName>
</protein>
<evidence type="ECO:0000313" key="1">
    <source>
        <dbReference type="EMBL" id="KAK8721163.1"/>
    </source>
</evidence>
<dbReference type="EMBL" id="JARKIK010000122">
    <property type="protein sequence ID" value="KAK8721163.1"/>
    <property type="molecule type" value="Genomic_DNA"/>
</dbReference>
<sequence>MKLLFSFDFIHHNKRITKTGIIHSSQHCSKYHPSQHYAPRKIIITTQLNATQLPRRPSHPSQQTTIIHITIFTIMTLSQQKITINHSTRPFTTHKRQQIIHHNTTIITAPGPLQPTRDNKSSTITIQSSQHQALYNTQETTNHPP</sequence>
<gene>
    <name evidence="1" type="ORF">OTU49_012900</name>
</gene>
<dbReference type="Proteomes" id="UP001445076">
    <property type="component" value="Unassembled WGS sequence"/>
</dbReference>
<dbReference type="AlphaFoldDB" id="A0AAW0VVP4"/>
<accession>A0AAW0VVP4</accession>
<name>A0AAW0VVP4_CHEQU</name>
<comment type="caution">
    <text evidence="1">The sequence shown here is derived from an EMBL/GenBank/DDBJ whole genome shotgun (WGS) entry which is preliminary data.</text>
</comment>
<organism evidence="1 2">
    <name type="scientific">Cherax quadricarinatus</name>
    <name type="common">Australian red claw crayfish</name>
    <dbReference type="NCBI Taxonomy" id="27406"/>
    <lineage>
        <taxon>Eukaryota</taxon>
        <taxon>Metazoa</taxon>
        <taxon>Ecdysozoa</taxon>
        <taxon>Arthropoda</taxon>
        <taxon>Crustacea</taxon>
        <taxon>Multicrustacea</taxon>
        <taxon>Malacostraca</taxon>
        <taxon>Eumalacostraca</taxon>
        <taxon>Eucarida</taxon>
        <taxon>Decapoda</taxon>
        <taxon>Pleocyemata</taxon>
        <taxon>Astacidea</taxon>
        <taxon>Parastacoidea</taxon>
        <taxon>Parastacidae</taxon>
        <taxon>Cherax</taxon>
    </lineage>
</organism>
<reference evidence="1 2" key="1">
    <citation type="journal article" date="2024" name="BMC Genomics">
        <title>Genome assembly of redclaw crayfish (Cherax quadricarinatus) provides insights into its immune adaptation and hypoxia tolerance.</title>
        <authorList>
            <person name="Liu Z."/>
            <person name="Zheng J."/>
            <person name="Li H."/>
            <person name="Fang K."/>
            <person name="Wang S."/>
            <person name="He J."/>
            <person name="Zhou D."/>
            <person name="Weng S."/>
            <person name="Chi M."/>
            <person name="Gu Z."/>
            <person name="He J."/>
            <person name="Li F."/>
            <person name="Wang M."/>
        </authorList>
    </citation>
    <scope>NUCLEOTIDE SEQUENCE [LARGE SCALE GENOMIC DNA]</scope>
    <source>
        <strain evidence="1">ZL_2023a</strain>
    </source>
</reference>
<evidence type="ECO:0000313" key="2">
    <source>
        <dbReference type="Proteomes" id="UP001445076"/>
    </source>
</evidence>
<proteinExistence type="predicted"/>